<dbReference type="Proteomes" id="UP000293952">
    <property type="component" value="Unassembled WGS sequence"/>
</dbReference>
<feature type="chain" id="PRO_5020229163" description="Proteinase inhibitor I42 chagasin domain-containing protein" evidence="1">
    <location>
        <begin position="24"/>
        <end position="136"/>
    </location>
</feature>
<sequence length="136" mass="16050">MKSITSVFVLALFMMTSVSQVQGQSNNDKRNSDKITSQSIANYRLFSTEIINTFIKLNTQNGLLWQVQIDIEDERRYETFINTLPLVENENEVTDRFTLHGTYNIYTFILLDQIDGRMWQVYWSDKPEERDIILIK</sequence>
<dbReference type="EMBL" id="SETE01000007">
    <property type="protein sequence ID" value="RYM32092.1"/>
    <property type="molecule type" value="Genomic_DNA"/>
</dbReference>
<accession>A0A4Q4KG55</accession>
<name>A0A4Q4KG55_9FLAO</name>
<keyword evidence="3" id="KW-1185">Reference proteome</keyword>
<evidence type="ECO:0000256" key="1">
    <source>
        <dbReference type="SAM" id="SignalP"/>
    </source>
</evidence>
<dbReference type="OrthoDB" id="674844at2"/>
<reference evidence="2 3" key="1">
    <citation type="submission" date="2019-02" db="EMBL/GenBank/DDBJ databases">
        <title>Genome sequence of the sea-ice species Brumimicrobium glaciale.</title>
        <authorList>
            <person name="Bowman J.P."/>
        </authorList>
    </citation>
    <scope>NUCLEOTIDE SEQUENCE [LARGE SCALE GENOMIC DNA]</scope>
    <source>
        <strain evidence="2 3">IC156</strain>
    </source>
</reference>
<organism evidence="2 3">
    <name type="scientific">Brumimicrobium glaciale</name>
    <dbReference type="NCBI Taxonomy" id="200475"/>
    <lineage>
        <taxon>Bacteria</taxon>
        <taxon>Pseudomonadati</taxon>
        <taxon>Bacteroidota</taxon>
        <taxon>Flavobacteriia</taxon>
        <taxon>Flavobacteriales</taxon>
        <taxon>Crocinitomicaceae</taxon>
        <taxon>Brumimicrobium</taxon>
    </lineage>
</organism>
<gene>
    <name evidence="2" type="ORF">ERX46_15530</name>
</gene>
<evidence type="ECO:0008006" key="4">
    <source>
        <dbReference type="Google" id="ProtNLM"/>
    </source>
</evidence>
<dbReference type="RefSeq" id="WP_130094780.1">
    <property type="nucleotide sequence ID" value="NZ_SETE01000007.1"/>
</dbReference>
<evidence type="ECO:0000313" key="3">
    <source>
        <dbReference type="Proteomes" id="UP000293952"/>
    </source>
</evidence>
<protein>
    <recommendedName>
        <fullName evidence="4">Proteinase inhibitor I42 chagasin domain-containing protein</fullName>
    </recommendedName>
</protein>
<evidence type="ECO:0000313" key="2">
    <source>
        <dbReference type="EMBL" id="RYM32092.1"/>
    </source>
</evidence>
<feature type="signal peptide" evidence="1">
    <location>
        <begin position="1"/>
        <end position="23"/>
    </location>
</feature>
<proteinExistence type="predicted"/>
<dbReference type="AlphaFoldDB" id="A0A4Q4KG55"/>
<comment type="caution">
    <text evidence="2">The sequence shown here is derived from an EMBL/GenBank/DDBJ whole genome shotgun (WGS) entry which is preliminary data.</text>
</comment>
<keyword evidence="1" id="KW-0732">Signal</keyword>